<proteinExistence type="predicted"/>
<sequence>MNQERLEHIRENNADTITWILGTKGRSKYMIKSYILDYGTKDFLLHHKSLELANEEHERIGVLKRIIKALDGEIETINFGDLDGGANL</sequence>
<dbReference type="EMBL" id="JADKNH010000002">
    <property type="protein sequence ID" value="MBF4692317.1"/>
    <property type="molecule type" value="Genomic_DNA"/>
</dbReference>
<evidence type="ECO:0000313" key="1">
    <source>
        <dbReference type="EMBL" id="MBF4692317.1"/>
    </source>
</evidence>
<reference evidence="1 2" key="1">
    <citation type="submission" date="2020-11" db="EMBL/GenBank/DDBJ databases">
        <title>Fusibacter basophilias sp. nov.</title>
        <authorList>
            <person name="Qiu D."/>
        </authorList>
    </citation>
    <scope>NUCLEOTIDE SEQUENCE [LARGE SCALE GENOMIC DNA]</scope>
    <source>
        <strain evidence="1 2">Q10-2</strain>
    </source>
</reference>
<gene>
    <name evidence="1" type="ORF">ISU02_04280</name>
</gene>
<name>A0ABR9ZPC2_9FIRM</name>
<organism evidence="1 2">
    <name type="scientific">Fusibacter ferrireducens</name>
    <dbReference type="NCBI Taxonomy" id="2785058"/>
    <lineage>
        <taxon>Bacteria</taxon>
        <taxon>Bacillati</taxon>
        <taxon>Bacillota</taxon>
        <taxon>Clostridia</taxon>
        <taxon>Eubacteriales</taxon>
        <taxon>Eubacteriales Family XII. Incertae Sedis</taxon>
        <taxon>Fusibacter</taxon>
    </lineage>
</organism>
<keyword evidence="2" id="KW-1185">Reference proteome</keyword>
<accession>A0ABR9ZPC2</accession>
<dbReference type="Proteomes" id="UP000614200">
    <property type="component" value="Unassembled WGS sequence"/>
</dbReference>
<dbReference type="RefSeq" id="WP_194700551.1">
    <property type="nucleotide sequence ID" value="NZ_JADKNH010000002.1"/>
</dbReference>
<comment type="caution">
    <text evidence="1">The sequence shown here is derived from an EMBL/GenBank/DDBJ whole genome shotgun (WGS) entry which is preliminary data.</text>
</comment>
<evidence type="ECO:0000313" key="2">
    <source>
        <dbReference type="Proteomes" id="UP000614200"/>
    </source>
</evidence>
<protein>
    <submittedName>
        <fullName evidence="1">Uncharacterized protein</fullName>
    </submittedName>
</protein>